<comment type="caution">
    <text evidence="1">The sequence shown here is derived from an EMBL/GenBank/DDBJ whole genome shotgun (WGS) entry which is preliminary data.</text>
</comment>
<dbReference type="EMBL" id="PUHY01000004">
    <property type="protein sequence ID" value="PQO39834.1"/>
    <property type="molecule type" value="Genomic_DNA"/>
</dbReference>
<sequence length="272" mass="30383">MSLHVMLRQGRTSSLEADVWYFPLGNSVDTKTLSLSGPFSKRGRTLPATFRFQRTELAGREAWKTTIPEPSLWTPESPAYYQLSNSDELIGLRDLRIRGDSFYTADRRWLIRAAQLSTDSHSTSNLVRIDSFLTKEAAITATQDGCPRIIHSESPTPELIATASESAAVLMLILPFDCREDLGKLVHSHVLIGTHLEAGQPIPAWAQFVSVSENLLNTAWKPERKIPVVATRRGELENHTPDELRQMCDQFQADLDHGADYAGLWLLPKTSG</sequence>
<organism evidence="1 2">
    <name type="scientific">Blastopirellula marina</name>
    <dbReference type="NCBI Taxonomy" id="124"/>
    <lineage>
        <taxon>Bacteria</taxon>
        <taxon>Pseudomonadati</taxon>
        <taxon>Planctomycetota</taxon>
        <taxon>Planctomycetia</taxon>
        <taxon>Pirellulales</taxon>
        <taxon>Pirellulaceae</taxon>
        <taxon>Blastopirellula</taxon>
    </lineage>
</organism>
<proteinExistence type="predicted"/>
<dbReference type="Proteomes" id="UP000238322">
    <property type="component" value="Unassembled WGS sequence"/>
</dbReference>
<protein>
    <submittedName>
        <fullName evidence="1">Uncharacterized protein</fullName>
    </submittedName>
</protein>
<accession>A0A2S8G6Q9</accession>
<name>A0A2S8G6Q9_9BACT</name>
<dbReference type="AlphaFoldDB" id="A0A2S8G6Q9"/>
<evidence type="ECO:0000313" key="1">
    <source>
        <dbReference type="EMBL" id="PQO39834.1"/>
    </source>
</evidence>
<gene>
    <name evidence="1" type="ORF">C5Y83_03590</name>
</gene>
<evidence type="ECO:0000313" key="2">
    <source>
        <dbReference type="Proteomes" id="UP000238322"/>
    </source>
</evidence>
<reference evidence="1 2" key="1">
    <citation type="submission" date="2018-02" db="EMBL/GenBank/DDBJ databases">
        <title>Comparative genomes isolates from brazilian mangrove.</title>
        <authorList>
            <person name="Araujo J.E."/>
            <person name="Taketani R.G."/>
            <person name="Silva M.C.P."/>
            <person name="Loureco M.V."/>
            <person name="Andreote F.D."/>
        </authorList>
    </citation>
    <scope>NUCLEOTIDE SEQUENCE [LARGE SCALE GENOMIC DNA]</scope>
    <source>
        <strain evidence="1 2">Hex-1 MGV</strain>
    </source>
</reference>